<evidence type="ECO:0000256" key="5">
    <source>
        <dbReference type="ARBA" id="ARBA00023136"/>
    </source>
</evidence>
<feature type="domain" description="VTT" evidence="7">
    <location>
        <begin position="92"/>
        <end position="208"/>
    </location>
</feature>
<organism evidence="8 9">
    <name type="scientific">Klebsiella grimontii</name>
    <dbReference type="NCBI Taxonomy" id="2058152"/>
    <lineage>
        <taxon>Bacteria</taxon>
        <taxon>Pseudomonadati</taxon>
        <taxon>Pseudomonadota</taxon>
        <taxon>Gammaproteobacteria</taxon>
        <taxon>Enterobacterales</taxon>
        <taxon>Enterobacteriaceae</taxon>
        <taxon>Klebsiella/Raoultella group</taxon>
        <taxon>Klebsiella</taxon>
    </lineage>
</organism>
<keyword evidence="5 6" id="KW-0472">Membrane</keyword>
<gene>
    <name evidence="8" type="primary">ydjZ</name>
    <name evidence="8" type="ORF">KOSB73_240308</name>
</gene>
<evidence type="ECO:0000256" key="4">
    <source>
        <dbReference type="ARBA" id="ARBA00022989"/>
    </source>
</evidence>
<dbReference type="AlphaFoldDB" id="A0A285B2F8"/>
<comment type="similarity">
    <text evidence="6">Belongs to the TVP38/TMEM64 family.</text>
</comment>
<keyword evidence="2 6" id="KW-1003">Cell membrane</keyword>
<dbReference type="PANTHER" id="PTHR12677:SF59">
    <property type="entry name" value="GOLGI APPARATUS MEMBRANE PROTEIN TVP38-RELATED"/>
    <property type="match status" value="1"/>
</dbReference>
<dbReference type="Pfam" id="PF09335">
    <property type="entry name" value="VTT_dom"/>
    <property type="match status" value="1"/>
</dbReference>
<protein>
    <recommendedName>
        <fullName evidence="6">TVP38/TMEM64 family membrane protein</fullName>
    </recommendedName>
</protein>
<name>A0A285B2F8_9ENTR</name>
<accession>A0A285B2F8</accession>
<sequence>MPAIGGSRRHGYCLTMKNSHARSRIAIGITLLALLLAWWLIPGVHGFMQRSLAAFATLDQQAVERFIDSWGPQAALVSFALMILQAIIAPLPAFLITFANASLFGAFWGGALSWVSAMAGAALCFFIARALGRDAVEKLTGKSVLQSMDGFFTRYGKHTLLICRLLPFVPFDPVSYAAGLMSMRFRHFMLATGLGQLPATIVYSWTGSLLTGGTFWLVTGLSILFALAIVVAVAKALYLEQQKRRSR</sequence>
<feature type="transmembrane region" description="Helical" evidence="6">
    <location>
        <begin position="188"/>
        <end position="208"/>
    </location>
</feature>
<evidence type="ECO:0000313" key="8">
    <source>
        <dbReference type="EMBL" id="SNU35141.1"/>
    </source>
</evidence>
<comment type="subcellular location">
    <subcellularLocation>
        <location evidence="1 6">Cell membrane</location>
        <topology evidence="1 6">Multi-pass membrane protein</topology>
    </subcellularLocation>
</comment>
<evidence type="ECO:0000256" key="1">
    <source>
        <dbReference type="ARBA" id="ARBA00004651"/>
    </source>
</evidence>
<reference evidence="9" key="1">
    <citation type="submission" date="2017-08" db="EMBL/GenBank/DDBJ databases">
        <authorList>
            <person name="Brisse S."/>
        </authorList>
    </citation>
    <scope>NUCLEOTIDE SEQUENCE [LARGE SCALE GENOMIC DNA]</scope>
    <source>
        <strain evidence="9">06D021</strain>
    </source>
</reference>
<evidence type="ECO:0000256" key="2">
    <source>
        <dbReference type="ARBA" id="ARBA00022475"/>
    </source>
</evidence>
<feature type="transmembrane region" description="Helical" evidence="6">
    <location>
        <begin position="105"/>
        <end position="128"/>
    </location>
</feature>
<evidence type="ECO:0000313" key="9">
    <source>
        <dbReference type="Proteomes" id="UP000220639"/>
    </source>
</evidence>
<dbReference type="InterPro" id="IPR032816">
    <property type="entry name" value="VTT_dom"/>
</dbReference>
<feature type="transmembrane region" description="Helical" evidence="6">
    <location>
        <begin position="214"/>
        <end position="238"/>
    </location>
</feature>
<feature type="transmembrane region" description="Helical" evidence="6">
    <location>
        <begin position="74"/>
        <end position="99"/>
    </location>
</feature>
<evidence type="ECO:0000259" key="7">
    <source>
        <dbReference type="Pfam" id="PF09335"/>
    </source>
</evidence>
<dbReference type="InterPro" id="IPR015414">
    <property type="entry name" value="TMEM64"/>
</dbReference>
<keyword evidence="4 6" id="KW-1133">Transmembrane helix</keyword>
<dbReference type="Proteomes" id="UP000220639">
    <property type="component" value="Unassembled WGS sequence"/>
</dbReference>
<evidence type="ECO:0000256" key="3">
    <source>
        <dbReference type="ARBA" id="ARBA00022692"/>
    </source>
</evidence>
<feature type="transmembrane region" description="Helical" evidence="6">
    <location>
        <begin position="24"/>
        <end position="41"/>
    </location>
</feature>
<evidence type="ECO:0000256" key="6">
    <source>
        <dbReference type="RuleBase" id="RU366058"/>
    </source>
</evidence>
<keyword evidence="3 6" id="KW-0812">Transmembrane</keyword>
<proteinExistence type="inferred from homology"/>
<dbReference type="GO" id="GO:0005886">
    <property type="term" value="C:plasma membrane"/>
    <property type="evidence" value="ECO:0007669"/>
    <property type="project" value="UniProtKB-SubCell"/>
</dbReference>
<dbReference type="EMBL" id="FZTC01000017">
    <property type="protein sequence ID" value="SNU35141.1"/>
    <property type="molecule type" value="Genomic_DNA"/>
</dbReference>
<dbReference type="PANTHER" id="PTHR12677">
    <property type="entry name" value="GOLGI APPARATUS MEMBRANE PROTEIN TVP38-RELATED"/>
    <property type="match status" value="1"/>
</dbReference>